<gene>
    <name evidence="2" type="ORF">DVG78_21260</name>
</gene>
<organism evidence="2 3">
    <name type="scientific">Runella aurantiaca</name>
    <dbReference type="NCBI Taxonomy" id="2282308"/>
    <lineage>
        <taxon>Bacteria</taxon>
        <taxon>Pseudomonadati</taxon>
        <taxon>Bacteroidota</taxon>
        <taxon>Cytophagia</taxon>
        <taxon>Cytophagales</taxon>
        <taxon>Spirosomataceae</taxon>
        <taxon>Runella</taxon>
    </lineage>
</organism>
<keyword evidence="3" id="KW-1185">Reference proteome</keyword>
<evidence type="ECO:0000313" key="3">
    <source>
        <dbReference type="Proteomes" id="UP000253141"/>
    </source>
</evidence>
<dbReference type="SUPFAM" id="SSF109854">
    <property type="entry name" value="DinB/YfiT-like putative metalloenzymes"/>
    <property type="match status" value="1"/>
</dbReference>
<dbReference type="Proteomes" id="UP000253141">
    <property type="component" value="Unassembled WGS sequence"/>
</dbReference>
<dbReference type="Gene3D" id="1.20.120.450">
    <property type="entry name" value="dinb family like domain"/>
    <property type="match status" value="1"/>
</dbReference>
<comment type="caution">
    <text evidence="2">The sequence shown here is derived from an EMBL/GenBank/DDBJ whole genome shotgun (WGS) entry which is preliminary data.</text>
</comment>
<dbReference type="Pfam" id="PF12867">
    <property type="entry name" value="DinB_2"/>
    <property type="match status" value="1"/>
</dbReference>
<dbReference type="EMBL" id="QPIW01000021">
    <property type="protein sequence ID" value="RDB03967.1"/>
    <property type="molecule type" value="Genomic_DNA"/>
</dbReference>
<dbReference type="OrthoDB" id="1524454at2"/>
<sequence>METLPKEQLLNSLEHLVDGHLQQAIRHFQNMTAHDLLQPAYNGGWSIAQCLDHLNSYGHYYLPKIQQGIAKNIHLPPKDTFKSSWLGAYFIKMMDPETGKKKYKAFKGHIPAPDLDAYAVVAEFIQQQENLLIYLKEARSTDLNAIRIPISIARFITLKLGDVFQFVIAHNERHIRQAMRNVTDINKRILH</sequence>
<evidence type="ECO:0000259" key="1">
    <source>
        <dbReference type="Pfam" id="PF12867"/>
    </source>
</evidence>
<name>A0A369I673_9BACT</name>
<dbReference type="AlphaFoldDB" id="A0A369I673"/>
<dbReference type="InterPro" id="IPR034660">
    <property type="entry name" value="DinB/YfiT-like"/>
</dbReference>
<accession>A0A369I673</accession>
<dbReference type="InterPro" id="IPR024775">
    <property type="entry name" value="DinB-like"/>
</dbReference>
<reference evidence="2 3" key="1">
    <citation type="submission" date="2018-07" db="EMBL/GenBank/DDBJ databases">
        <title>Genome analysis of Runella aurantiaca.</title>
        <authorList>
            <person name="Yang X."/>
        </authorList>
    </citation>
    <scope>NUCLEOTIDE SEQUENCE [LARGE SCALE GENOMIC DNA]</scope>
    <source>
        <strain evidence="2 3">YX9</strain>
    </source>
</reference>
<dbReference type="RefSeq" id="WP_114463075.1">
    <property type="nucleotide sequence ID" value="NZ_QPIW01000021.1"/>
</dbReference>
<feature type="domain" description="DinB-like" evidence="1">
    <location>
        <begin position="21"/>
        <end position="178"/>
    </location>
</feature>
<protein>
    <submittedName>
        <fullName evidence="2">DinB family protein</fullName>
    </submittedName>
</protein>
<proteinExistence type="predicted"/>
<evidence type="ECO:0000313" key="2">
    <source>
        <dbReference type="EMBL" id="RDB03967.1"/>
    </source>
</evidence>